<dbReference type="EMBL" id="JAXOVC010000004">
    <property type="protein sequence ID" value="KAK4502669.1"/>
    <property type="molecule type" value="Genomic_DNA"/>
</dbReference>
<evidence type="ECO:0000256" key="1">
    <source>
        <dbReference type="ARBA" id="ARBA00004123"/>
    </source>
</evidence>
<evidence type="ECO:0000256" key="2">
    <source>
        <dbReference type="ARBA" id="ARBA00023242"/>
    </source>
</evidence>
<accession>A0ABR0EM33</accession>
<organism evidence="4 5">
    <name type="scientific">Zasmidium cellare</name>
    <name type="common">Wine cellar mold</name>
    <name type="synonym">Racodium cellare</name>
    <dbReference type="NCBI Taxonomy" id="395010"/>
    <lineage>
        <taxon>Eukaryota</taxon>
        <taxon>Fungi</taxon>
        <taxon>Dikarya</taxon>
        <taxon>Ascomycota</taxon>
        <taxon>Pezizomycotina</taxon>
        <taxon>Dothideomycetes</taxon>
        <taxon>Dothideomycetidae</taxon>
        <taxon>Mycosphaerellales</taxon>
        <taxon>Mycosphaerellaceae</taxon>
        <taxon>Zasmidium</taxon>
    </lineage>
</organism>
<feature type="compositionally biased region" description="Polar residues" evidence="3">
    <location>
        <begin position="69"/>
        <end position="87"/>
    </location>
</feature>
<feature type="compositionally biased region" description="Polar residues" evidence="3">
    <location>
        <begin position="50"/>
        <end position="60"/>
    </location>
</feature>
<comment type="caution">
    <text evidence="4">The sequence shown here is derived from an EMBL/GenBank/DDBJ whole genome shotgun (WGS) entry which is preliminary data.</text>
</comment>
<gene>
    <name evidence="4" type="ORF">PRZ48_006095</name>
</gene>
<protein>
    <submittedName>
        <fullName evidence="4">Uncharacterized protein</fullName>
    </submittedName>
</protein>
<keyword evidence="2" id="KW-0539">Nucleus</keyword>
<dbReference type="PANTHER" id="PTHR37534:SF49">
    <property type="entry name" value="LYSINE BIOSYNTHESIS REGULATORY PROTEIN LYS14"/>
    <property type="match status" value="1"/>
</dbReference>
<dbReference type="Pfam" id="PF11951">
    <property type="entry name" value="Fungal_trans_2"/>
    <property type="match status" value="1"/>
</dbReference>
<reference evidence="4 5" key="1">
    <citation type="journal article" date="2023" name="G3 (Bethesda)">
        <title>A chromosome-level genome assembly of Zasmidium syzygii isolated from banana leaves.</title>
        <authorList>
            <person name="van Westerhoven A.C."/>
            <person name="Mehrabi R."/>
            <person name="Talebi R."/>
            <person name="Steentjes M.B.F."/>
            <person name="Corcolon B."/>
            <person name="Chong P.A."/>
            <person name="Kema G.H.J."/>
            <person name="Seidl M.F."/>
        </authorList>
    </citation>
    <scope>NUCLEOTIDE SEQUENCE [LARGE SCALE GENOMIC DNA]</scope>
    <source>
        <strain evidence="4 5">P124</strain>
    </source>
</reference>
<dbReference type="InterPro" id="IPR021858">
    <property type="entry name" value="Fun_TF"/>
</dbReference>
<name>A0ABR0EM33_ZASCE</name>
<evidence type="ECO:0000313" key="4">
    <source>
        <dbReference type="EMBL" id="KAK4502669.1"/>
    </source>
</evidence>
<evidence type="ECO:0000256" key="3">
    <source>
        <dbReference type="SAM" id="MobiDB-lite"/>
    </source>
</evidence>
<dbReference type="Proteomes" id="UP001305779">
    <property type="component" value="Unassembled WGS sequence"/>
</dbReference>
<comment type="subcellular location">
    <subcellularLocation>
        <location evidence="1">Nucleus</location>
    </subcellularLocation>
</comment>
<evidence type="ECO:0000313" key="5">
    <source>
        <dbReference type="Proteomes" id="UP001305779"/>
    </source>
</evidence>
<keyword evidence="5" id="KW-1185">Reference proteome</keyword>
<sequence length="570" mass="64662">MPVSDRTVTHRYTLVEIDHLLSLLDETSEPSASSQKGPFTIFAARGNPQKHMSSHNSETLSPRHDGNSRDGSPQPDTVYGSTDDQGVQTTAIERNTALARQKDDTGCQFRLPSSSHYFDFEEQIANSTSDCHSYPKVTETLDEDFCSLQTPDSIPTHLKEDEDDFLMQYYVSNLADVLQPVNHPSSPYRGVYAPFALQGVSLDSCQSLYEPRPEKAVHHAILASAAFHLWNGDHVHRRFAKTAARHRWCAIRSLQATIALRSIQYRAVMMAVLTSITMGVVAGDDDNFLVHIQGIMQLRNTRKNWRMISESTRQLNDISSLLALLARTLAFEPASQLACIDPAEDDYSRKSPNMIYERREASCYAYIYGVTPQTVDAIRRTCRLAETIESLEKGSAIPSDVLESCETLGDDLLSWDLTSNHLDLFLGDREDAAIFEHHAKAWHHAALTYYYRRIQGLSYPDLVHDVRLVATHMQAVETLKAASSNPAKKAMAPIPWPMFIASCEALGEERYTFEEWWKSIQRYGIANNKRLWDAVQIIWRTRDQNQTERNEETTSWIDMYRDLGIRLLPV</sequence>
<proteinExistence type="predicted"/>
<dbReference type="PANTHER" id="PTHR37534">
    <property type="entry name" value="TRANSCRIPTIONAL ACTIVATOR PROTEIN UGA3"/>
    <property type="match status" value="1"/>
</dbReference>
<feature type="region of interest" description="Disordered" evidence="3">
    <location>
        <begin position="47"/>
        <end position="87"/>
    </location>
</feature>